<keyword evidence="4" id="KW-0309">Germination</keyword>
<keyword evidence="7 8" id="KW-0472">Membrane</keyword>
<evidence type="ECO:0000256" key="7">
    <source>
        <dbReference type="ARBA" id="ARBA00023136"/>
    </source>
</evidence>
<comment type="subcellular location">
    <subcellularLocation>
        <location evidence="1">Membrane</location>
        <topology evidence="1">Multi-pass membrane protein</topology>
    </subcellularLocation>
</comment>
<feature type="transmembrane region" description="Helical" evidence="8">
    <location>
        <begin position="323"/>
        <end position="345"/>
    </location>
</feature>
<feature type="transmembrane region" description="Helical" evidence="8">
    <location>
        <begin position="262"/>
        <end position="286"/>
    </location>
</feature>
<comment type="similarity">
    <text evidence="2">Belongs to the amino acid-polyamine-organocation (APC) superfamily. Spore germination protein (SGP) (TC 2.A.3.9) family.</text>
</comment>
<keyword evidence="5 8" id="KW-0812">Transmembrane</keyword>
<evidence type="ECO:0000256" key="1">
    <source>
        <dbReference type="ARBA" id="ARBA00004141"/>
    </source>
</evidence>
<dbReference type="GO" id="GO:0016020">
    <property type="term" value="C:membrane"/>
    <property type="evidence" value="ECO:0007669"/>
    <property type="project" value="UniProtKB-SubCell"/>
</dbReference>
<name>A0A024QGH0_9BACI</name>
<evidence type="ECO:0000256" key="6">
    <source>
        <dbReference type="ARBA" id="ARBA00022989"/>
    </source>
</evidence>
<dbReference type="STRING" id="1462526.BN990_03661"/>
<dbReference type="Proteomes" id="UP000028875">
    <property type="component" value="Unassembled WGS sequence"/>
</dbReference>
<evidence type="ECO:0000256" key="3">
    <source>
        <dbReference type="ARBA" id="ARBA00022448"/>
    </source>
</evidence>
<feature type="transmembrane region" description="Helical" evidence="8">
    <location>
        <begin position="114"/>
        <end position="133"/>
    </location>
</feature>
<dbReference type="eggNOG" id="ENOG5033MES">
    <property type="taxonomic scope" value="Bacteria"/>
</dbReference>
<keyword evidence="10" id="KW-1185">Reference proteome</keyword>
<evidence type="ECO:0000313" key="10">
    <source>
        <dbReference type="Proteomes" id="UP000028875"/>
    </source>
</evidence>
<dbReference type="OrthoDB" id="2381278at2"/>
<feature type="transmembrane region" description="Helical" evidence="8">
    <location>
        <begin position="75"/>
        <end position="94"/>
    </location>
</feature>
<keyword evidence="6 8" id="KW-1133">Transmembrane helix</keyword>
<reference evidence="10" key="2">
    <citation type="submission" date="2014-05" db="EMBL/GenBank/DDBJ databases">
        <title>Draft genome sequence of Virgibacillus massiliensis Vm-5.</title>
        <authorList>
            <person name="Khelaifia S."/>
            <person name="Croce O."/>
            <person name="Lagier J.C."/>
            <person name="Raoult D."/>
        </authorList>
    </citation>
    <scope>NUCLEOTIDE SEQUENCE [LARGE SCALE GENOMIC DNA]</scope>
    <source>
        <strain evidence="10">Vm-5</strain>
    </source>
</reference>
<gene>
    <name evidence="9" type="primary">yndE_3</name>
    <name evidence="9" type="ORF">BN990_03661</name>
</gene>
<protein>
    <submittedName>
        <fullName evidence="9">Spore germination protein YndE</fullName>
    </submittedName>
</protein>
<evidence type="ECO:0000256" key="4">
    <source>
        <dbReference type="ARBA" id="ARBA00022544"/>
    </source>
</evidence>
<proteinExistence type="inferred from homology"/>
<feature type="transmembrane region" description="Helical" evidence="8">
    <location>
        <begin position="209"/>
        <end position="229"/>
    </location>
</feature>
<comment type="caution">
    <text evidence="9">The sequence shown here is derived from an EMBL/GenBank/DDBJ whole genome shotgun (WGS) entry which is preliminary data.</text>
</comment>
<evidence type="ECO:0000313" key="9">
    <source>
        <dbReference type="EMBL" id="CDQ41300.1"/>
    </source>
</evidence>
<accession>A0A024QGH0</accession>
<feature type="transmembrane region" description="Helical" evidence="8">
    <location>
        <begin position="181"/>
        <end position="197"/>
    </location>
</feature>
<feature type="transmembrane region" description="Helical" evidence="8">
    <location>
        <begin position="7"/>
        <end position="28"/>
    </location>
</feature>
<feature type="transmembrane region" description="Helical" evidence="8">
    <location>
        <begin position="140"/>
        <end position="161"/>
    </location>
</feature>
<feature type="transmembrane region" description="Helical" evidence="8">
    <location>
        <begin position="298"/>
        <end position="317"/>
    </location>
</feature>
<dbReference type="Pfam" id="PF03845">
    <property type="entry name" value="Spore_permease"/>
    <property type="match status" value="1"/>
</dbReference>
<reference evidence="9 10" key="1">
    <citation type="submission" date="2014-03" db="EMBL/GenBank/DDBJ databases">
        <authorList>
            <person name="Urmite Genomes U."/>
        </authorList>
    </citation>
    <scope>NUCLEOTIDE SEQUENCE [LARGE SCALE GENOMIC DNA]</scope>
    <source>
        <strain evidence="9 10">Vm-5</strain>
    </source>
</reference>
<sequence precursor="true">MTVRVQIGVVFIILHLSFGYLVYPNLIYALTEVAHWRVVLLQGLFQISLIWIYIKGLNYFPKNDLVDIFLKIGKWAGFILLIPFVINIIFLVAFNTRLHTDVINEIFLSRTPNWAILFLIFSISVYTAIKGIGTILRSSILIFIIVVPLVLFNIFSSGINADVYNALPAWDLSVDFLIDKKFVYILAFSSFLFLGLMTSEIKLRFGPIFLSWLIILLFLLSVVYIPLFIFGQETVARLEIPFLEAMESVEIRWFPFSRQTMFLGISLVGLVILANAVMLWLIGRIIHKMAHWKLVKPSYWIIAFSITSLIIALSITSTSWDQYIPWIAGIQLYSMIVIPLTIFIYGSFQRGGNRE</sequence>
<dbReference type="PANTHER" id="PTHR34975:SF2">
    <property type="entry name" value="SPORE GERMINATION PROTEIN A2"/>
    <property type="match status" value="1"/>
</dbReference>
<dbReference type="RefSeq" id="WP_038245890.1">
    <property type="nucleotide sequence ID" value="NZ_BNER01000009.1"/>
</dbReference>
<evidence type="ECO:0000256" key="2">
    <source>
        <dbReference type="ARBA" id="ARBA00007998"/>
    </source>
</evidence>
<organism evidence="9 10">
    <name type="scientific">Virgibacillus massiliensis</name>
    <dbReference type="NCBI Taxonomy" id="1462526"/>
    <lineage>
        <taxon>Bacteria</taxon>
        <taxon>Bacillati</taxon>
        <taxon>Bacillota</taxon>
        <taxon>Bacilli</taxon>
        <taxon>Bacillales</taxon>
        <taxon>Bacillaceae</taxon>
        <taxon>Virgibacillus</taxon>
    </lineage>
</organism>
<dbReference type="PANTHER" id="PTHR34975">
    <property type="entry name" value="SPORE GERMINATION PROTEIN A2"/>
    <property type="match status" value="1"/>
</dbReference>
<dbReference type="AlphaFoldDB" id="A0A024QGH0"/>
<keyword evidence="3" id="KW-0813">Transport</keyword>
<feature type="transmembrane region" description="Helical" evidence="8">
    <location>
        <begin position="34"/>
        <end position="54"/>
    </location>
</feature>
<evidence type="ECO:0000256" key="5">
    <source>
        <dbReference type="ARBA" id="ARBA00022692"/>
    </source>
</evidence>
<dbReference type="GO" id="GO:0009847">
    <property type="term" value="P:spore germination"/>
    <property type="evidence" value="ECO:0007669"/>
    <property type="project" value="InterPro"/>
</dbReference>
<dbReference type="InterPro" id="IPR004761">
    <property type="entry name" value="Spore_GerAB"/>
</dbReference>
<evidence type="ECO:0000256" key="8">
    <source>
        <dbReference type="SAM" id="Phobius"/>
    </source>
</evidence>
<dbReference type="EMBL" id="CCDP010000002">
    <property type="protein sequence ID" value="CDQ41300.1"/>
    <property type="molecule type" value="Genomic_DNA"/>
</dbReference>